<feature type="region of interest" description="Disordered" evidence="1">
    <location>
        <begin position="368"/>
        <end position="446"/>
    </location>
</feature>
<dbReference type="AlphaFoldDB" id="A0AAE0WWA4"/>
<feature type="region of interest" description="Disordered" evidence="1">
    <location>
        <begin position="101"/>
        <end position="334"/>
    </location>
</feature>
<keyword evidence="4" id="KW-1185">Reference proteome</keyword>
<reference evidence="3" key="1">
    <citation type="submission" date="2023-07" db="EMBL/GenBank/DDBJ databases">
        <title>Black Yeasts Isolated from many extreme environments.</title>
        <authorList>
            <person name="Coleine C."/>
            <person name="Stajich J.E."/>
            <person name="Selbmann L."/>
        </authorList>
    </citation>
    <scope>NUCLEOTIDE SEQUENCE</scope>
    <source>
        <strain evidence="3">CCFEE 5485</strain>
    </source>
</reference>
<dbReference type="InterPro" id="IPR013783">
    <property type="entry name" value="Ig-like_fold"/>
</dbReference>
<comment type="caution">
    <text evidence="3">The sequence shown here is derived from an EMBL/GenBank/DDBJ whole genome shotgun (WGS) entry which is preliminary data.</text>
</comment>
<feature type="compositionally biased region" description="Polar residues" evidence="1">
    <location>
        <begin position="859"/>
        <end position="868"/>
    </location>
</feature>
<feature type="region of interest" description="Disordered" evidence="1">
    <location>
        <begin position="697"/>
        <end position="1003"/>
    </location>
</feature>
<dbReference type="InterPro" id="IPR014756">
    <property type="entry name" value="Ig_E-set"/>
</dbReference>
<feature type="compositionally biased region" description="Polar residues" evidence="1">
    <location>
        <begin position="177"/>
        <end position="190"/>
    </location>
</feature>
<sequence length="1003" mass="99592">MRGKWVLTSTVVTGTFDNWGKTIKLDKSGTAHEKTVPLKSHEKILYKFVADGVWNYDHTAKSEADHEGNLNNVLYSEDLQKSHSSNTTAAAAISSVAPGASTAAMAGQQPLEHTSSRDLPGAFPETPAFEKAEPQHEASFLPNVSSSAEKSMSVNPLPATGGMGNPISLQPGEKIPEQTSLTGNTLTSNVKLDKESYERSDTGAPVLPAALSPTSEKEAFGEKSIFGLGPQTSNMIPESSMGMGKDAPAAIDPTPMSSSVGPQSTTNQLAGAQPLEPRGEAPAVVAESQDRANVDPEASSNPAAVQEKDQVENELLSKVPEAPATASNGMFGSSERGVLGAAAAGVTAAGGAAVAGAAYLNNQKNKAVENNSVGGGLTGSAPLAHSTSSTTPAVVSESQHEAHASPEASANPEAVQEKSAVENELLSRVPTEPATSSSGALGSSERGIAGMAAGGVAAATGAAAAGAAYVTGKENHNPNTSTIGSTTGAQSLASESTSTPLAVTESQQKAHVGPEASANPEAVQEKSAVENELLTKVPTASATSSSGAFGSSERGVAGMAAGGLAAAGGVAAAGAAYVTGQDKNPDTSAVGSTSAPLTVTESQQKAHFSPEASANPAAVQEKDQVENELLSKVPTAPATSSNGAFGSSEKGVVGMAAGGGAAAGAATAGVAYLANDKLKDATGRDAVGALPQSVQQSIASMNNKGSSTSAQQPQIVKDSLSSMDNKGSTGASALPVSESTIPQQTHVGEGVTIPAGGEARGVASSVPEEVAASQKEAHVGPEAAANTEAVREKSAMENELLKKVPEHNETGAPAPSSSAALSSTAPAAASTFTSAVPAPSSTGAPQLGDPTSGVAALSLDSTSKSATGLNAPASEPAMPPTQKAAQTLATPPAAPVSADRSRDVSPMSKPVGGSASRATAPQVTDGVAATSTVPATSTAGKPVGTPRPAASGSSATPEKKRHSFMGKSKGTPDSTKSTGAASEASEGGGKKKGFLKRLADKLK</sequence>
<feature type="compositionally biased region" description="Low complexity" evidence="1">
    <location>
        <begin position="927"/>
        <end position="939"/>
    </location>
</feature>
<feature type="compositionally biased region" description="Low complexity" evidence="1">
    <location>
        <begin position="974"/>
        <end position="985"/>
    </location>
</feature>
<dbReference type="GeneID" id="89958421"/>
<feature type="compositionally biased region" description="Basic and acidic residues" evidence="1">
    <location>
        <begin position="789"/>
        <end position="809"/>
    </location>
</feature>
<feature type="compositionally biased region" description="Low complexity" evidence="1">
    <location>
        <begin position="880"/>
        <end position="891"/>
    </location>
</feature>
<feature type="region of interest" description="Disordered" evidence="1">
    <location>
        <begin position="580"/>
        <end position="651"/>
    </location>
</feature>
<protein>
    <submittedName>
        <fullName evidence="3">Cruciform DNA binding protein</fullName>
    </submittedName>
</protein>
<dbReference type="SUPFAM" id="SSF81296">
    <property type="entry name" value="E set domains"/>
    <property type="match status" value="1"/>
</dbReference>
<dbReference type="InterPro" id="IPR032640">
    <property type="entry name" value="AMPK1_CBM"/>
</dbReference>
<name>A0AAE0WWA4_9PEZI</name>
<dbReference type="CDD" id="cd02859">
    <property type="entry name" value="E_set_AMPKbeta_like_N"/>
    <property type="match status" value="1"/>
</dbReference>
<evidence type="ECO:0000256" key="1">
    <source>
        <dbReference type="SAM" id="MobiDB-lite"/>
    </source>
</evidence>
<feature type="compositionally biased region" description="Polar residues" evidence="1">
    <location>
        <begin position="255"/>
        <end position="270"/>
    </location>
</feature>
<feature type="region of interest" description="Disordered" evidence="1">
    <location>
        <begin position="472"/>
        <end position="555"/>
    </location>
</feature>
<organism evidence="3 4">
    <name type="scientific">Recurvomyces mirabilis</name>
    <dbReference type="NCBI Taxonomy" id="574656"/>
    <lineage>
        <taxon>Eukaryota</taxon>
        <taxon>Fungi</taxon>
        <taxon>Dikarya</taxon>
        <taxon>Ascomycota</taxon>
        <taxon>Pezizomycotina</taxon>
        <taxon>Dothideomycetes</taxon>
        <taxon>Dothideomycetidae</taxon>
        <taxon>Mycosphaerellales</taxon>
        <taxon>Teratosphaeriaceae</taxon>
        <taxon>Recurvomyces</taxon>
    </lineage>
</organism>
<feature type="compositionally biased region" description="Low complexity" evidence="1">
    <location>
        <begin position="810"/>
        <end position="842"/>
    </location>
</feature>
<proteinExistence type="predicted"/>
<dbReference type="RefSeq" id="XP_064698853.1">
    <property type="nucleotide sequence ID" value="XM_064833892.1"/>
</dbReference>
<dbReference type="Pfam" id="PF16561">
    <property type="entry name" value="AMPK1_CBM"/>
    <property type="match status" value="1"/>
</dbReference>
<dbReference type="Proteomes" id="UP001274830">
    <property type="component" value="Unassembled WGS sequence"/>
</dbReference>
<feature type="domain" description="AMP-activated protein kinase glycogen-binding" evidence="2">
    <location>
        <begin position="11"/>
        <end position="74"/>
    </location>
</feature>
<gene>
    <name evidence="3" type="primary">CRP1</name>
    <name evidence="3" type="ORF">LTR78_001410</name>
</gene>
<feature type="compositionally biased region" description="Low complexity" evidence="1">
    <location>
        <begin position="539"/>
        <end position="555"/>
    </location>
</feature>
<accession>A0AAE0WWA4</accession>
<feature type="compositionally biased region" description="Polar residues" evidence="1">
    <location>
        <begin position="477"/>
        <end position="509"/>
    </location>
</feature>
<dbReference type="Gene3D" id="2.60.40.10">
    <property type="entry name" value="Immunoglobulins"/>
    <property type="match status" value="1"/>
</dbReference>
<evidence type="ECO:0000313" key="4">
    <source>
        <dbReference type="Proteomes" id="UP001274830"/>
    </source>
</evidence>
<dbReference type="EMBL" id="JAUTXT010000003">
    <property type="protein sequence ID" value="KAK3678957.1"/>
    <property type="molecule type" value="Genomic_DNA"/>
</dbReference>
<evidence type="ECO:0000259" key="2">
    <source>
        <dbReference type="Pfam" id="PF16561"/>
    </source>
</evidence>
<feature type="compositionally biased region" description="Polar residues" evidence="1">
    <location>
        <begin position="142"/>
        <end position="154"/>
    </location>
</feature>
<feature type="compositionally biased region" description="Polar residues" evidence="1">
    <location>
        <begin position="697"/>
        <end position="746"/>
    </location>
</feature>
<feature type="compositionally biased region" description="Basic and acidic residues" evidence="1">
    <location>
        <begin position="191"/>
        <end position="201"/>
    </location>
</feature>
<evidence type="ECO:0000313" key="3">
    <source>
        <dbReference type="EMBL" id="KAK3678957.1"/>
    </source>
</evidence>
<feature type="compositionally biased region" description="Polar residues" evidence="1">
    <location>
        <begin position="586"/>
        <end position="606"/>
    </location>
</feature>
<feature type="compositionally biased region" description="Polar residues" evidence="1">
    <location>
        <begin position="385"/>
        <end position="397"/>
    </location>
</feature>